<dbReference type="PANTHER" id="PTHR36838">
    <property type="entry name" value="AUXIN EFFLUX CARRIER FAMILY PROTEIN"/>
    <property type="match status" value="1"/>
</dbReference>
<evidence type="ECO:0000256" key="2">
    <source>
        <dbReference type="ARBA" id="ARBA00010145"/>
    </source>
</evidence>
<evidence type="ECO:0000256" key="5">
    <source>
        <dbReference type="ARBA" id="ARBA00022692"/>
    </source>
</evidence>
<evidence type="ECO:0000256" key="7">
    <source>
        <dbReference type="ARBA" id="ARBA00023136"/>
    </source>
</evidence>
<evidence type="ECO:0000313" key="10">
    <source>
        <dbReference type="Proteomes" id="UP000290545"/>
    </source>
</evidence>
<dbReference type="PANTHER" id="PTHR36838:SF1">
    <property type="entry name" value="SLR1864 PROTEIN"/>
    <property type="match status" value="1"/>
</dbReference>
<dbReference type="RefSeq" id="WP_129002116.1">
    <property type="nucleotide sequence ID" value="NZ_SDHZ01000001.1"/>
</dbReference>
<gene>
    <name evidence="9" type="ORF">ESB13_06055</name>
</gene>
<dbReference type="InterPro" id="IPR038770">
    <property type="entry name" value="Na+/solute_symporter_sf"/>
</dbReference>
<dbReference type="Gene3D" id="1.20.1530.20">
    <property type="match status" value="1"/>
</dbReference>
<dbReference type="Proteomes" id="UP000290545">
    <property type="component" value="Unassembled WGS sequence"/>
</dbReference>
<keyword evidence="4" id="KW-1003">Cell membrane</keyword>
<dbReference type="AlphaFoldDB" id="A0A4V1MAM2"/>
<comment type="caution">
    <text evidence="9">The sequence shown here is derived from an EMBL/GenBank/DDBJ whole genome shotgun (WGS) entry which is preliminary data.</text>
</comment>
<evidence type="ECO:0000256" key="6">
    <source>
        <dbReference type="ARBA" id="ARBA00022989"/>
    </source>
</evidence>
<feature type="transmembrane region" description="Helical" evidence="8">
    <location>
        <begin position="159"/>
        <end position="178"/>
    </location>
</feature>
<sequence length="302" mass="32889">MVNFIMIVVCIVAGMIFRSAKLIHPQAHKGINTWILYIALPAVAFKYIPRVSWTSEMILPAIGSLVVMAAGWLFISVYCRIKGYSKRTRSTLILASGFSNTSFIGFPLIAAYYGEQYISIGIICDQAMFLLLSTFGIIWAVKGGGEHATVSAKLVAKRLFSFPPFVGALLALLLSAVIDISPAEPFFDKLAATVAPLALFSVGLQLKFNGWKREISQVMVTQVYKLLIAPALVIGLALLAGKTGHAAKISVFEAAMPTLITSSIIAEQFKLNTRITNLIIGISIILGFFTTAAWFKIMEIIF</sequence>
<keyword evidence="6 8" id="KW-1133">Transmembrane helix</keyword>
<comment type="subcellular location">
    <subcellularLocation>
        <location evidence="1">Cell membrane</location>
        <topology evidence="1">Multi-pass membrane protein</topology>
    </subcellularLocation>
</comment>
<feature type="transmembrane region" description="Helical" evidence="8">
    <location>
        <begin position="61"/>
        <end position="79"/>
    </location>
</feature>
<dbReference type="Pfam" id="PF03547">
    <property type="entry name" value="Mem_trans"/>
    <property type="match status" value="1"/>
</dbReference>
<keyword evidence="5 8" id="KW-0812">Transmembrane</keyword>
<feature type="transmembrane region" description="Helical" evidence="8">
    <location>
        <begin position="91"/>
        <end position="112"/>
    </location>
</feature>
<dbReference type="GO" id="GO:0005886">
    <property type="term" value="C:plasma membrane"/>
    <property type="evidence" value="ECO:0007669"/>
    <property type="project" value="UniProtKB-SubCell"/>
</dbReference>
<evidence type="ECO:0000256" key="4">
    <source>
        <dbReference type="ARBA" id="ARBA00022475"/>
    </source>
</evidence>
<feature type="transmembrane region" description="Helical" evidence="8">
    <location>
        <begin position="278"/>
        <end position="297"/>
    </location>
</feature>
<dbReference type="EMBL" id="SDHZ01000001">
    <property type="protein sequence ID" value="RXK86366.1"/>
    <property type="molecule type" value="Genomic_DNA"/>
</dbReference>
<evidence type="ECO:0000256" key="3">
    <source>
        <dbReference type="ARBA" id="ARBA00022448"/>
    </source>
</evidence>
<dbReference type="OrthoDB" id="9786183at2"/>
<evidence type="ECO:0000256" key="8">
    <source>
        <dbReference type="SAM" id="Phobius"/>
    </source>
</evidence>
<dbReference type="InterPro" id="IPR004776">
    <property type="entry name" value="Mem_transp_PIN-like"/>
</dbReference>
<reference evidence="9 10" key="1">
    <citation type="submission" date="2019-01" db="EMBL/GenBank/DDBJ databases">
        <title>Filimonas sp. strain TTM-71.</title>
        <authorList>
            <person name="Chen W.-M."/>
        </authorList>
    </citation>
    <scope>NUCLEOTIDE SEQUENCE [LARGE SCALE GENOMIC DNA]</scope>
    <source>
        <strain evidence="9 10">TTM-71</strain>
    </source>
</reference>
<feature type="transmembrane region" description="Helical" evidence="8">
    <location>
        <begin position="118"/>
        <end position="139"/>
    </location>
</feature>
<keyword evidence="3" id="KW-0813">Transport</keyword>
<organism evidence="9 10">
    <name type="scientific">Filimonas effusa</name>
    <dbReference type="NCBI Taxonomy" id="2508721"/>
    <lineage>
        <taxon>Bacteria</taxon>
        <taxon>Pseudomonadati</taxon>
        <taxon>Bacteroidota</taxon>
        <taxon>Chitinophagia</taxon>
        <taxon>Chitinophagales</taxon>
        <taxon>Chitinophagaceae</taxon>
        <taxon>Filimonas</taxon>
    </lineage>
</organism>
<feature type="transmembrane region" description="Helical" evidence="8">
    <location>
        <begin position="223"/>
        <end position="240"/>
    </location>
</feature>
<keyword evidence="7 8" id="KW-0472">Membrane</keyword>
<protein>
    <submittedName>
        <fullName evidence="9">AEC family transporter</fullName>
    </submittedName>
</protein>
<dbReference type="GO" id="GO:0055085">
    <property type="term" value="P:transmembrane transport"/>
    <property type="evidence" value="ECO:0007669"/>
    <property type="project" value="InterPro"/>
</dbReference>
<evidence type="ECO:0000256" key="1">
    <source>
        <dbReference type="ARBA" id="ARBA00004651"/>
    </source>
</evidence>
<evidence type="ECO:0000313" key="9">
    <source>
        <dbReference type="EMBL" id="RXK86366.1"/>
    </source>
</evidence>
<proteinExistence type="inferred from homology"/>
<name>A0A4V1MAM2_9BACT</name>
<feature type="transmembrane region" description="Helical" evidence="8">
    <location>
        <begin position="6"/>
        <end position="24"/>
    </location>
</feature>
<accession>A0A4V1MAM2</accession>
<comment type="similarity">
    <text evidence="2">Belongs to the auxin efflux carrier (TC 2.A.69) family.</text>
</comment>
<feature type="transmembrane region" description="Helical" evidence="8">
    <location>
        <begin position="31"/>
        <end position="49"/>
    </location>
</feature>
<keyword evidence="10" id="KW-1185">Reference proteome</keyword>